<evidence type="ECO:0000256" key="1">
    <source>
        <dbReference type="SAM" id="MobiDB-lite"/>
    </source>
</evidence>
<feature type="compositionally biased region" description="Low complexity" evidence="1">
    <location>
        <begin position="152"/>
        <end position="168"/>
    </location>
</feature>
<feature type="region of interest" description="Disordered" evidence="1">
    <location>
        <begin position="1"/>
        <end position="101"/>
    </location>
</feature>
<evidence type="ECO:0000313" key="2">
    <source>
        <dbReference type="EMBL" id="CAK0842069.1"/>
    </source>
</evidence>
<name>A0ABN9TAV7_9DINO</name>
<dbReference type="Proteomes" id="UP001189429">
    <property type="component" value="Unassembled WGS sequence"/>
</dbReference>
<evidence type="ECO:0000313" key="3">
    <source>
        <dbReference type="Proteomes" id="UP001189429"/>
    </source>
</evidence>
<proteinExistence type="predicted"/>
<protein>
    <submittedName>
        <fullName evidence="2">Uncharacterized protein</fullName>
    </submittedName>
</protein>
<gene>
    <name evidence="2" type="ORF">PCOR1329_LOCUS37108</name>
</gene>
<sequence>MAAARAQIAALPSPRGQATQATSPGEALGMDISLTEEEERRRAERAKRFAPRPASFEVEEAMGSGCGQQAQAPPPAAWGGGDGEASFGGPAECLEDGGGEAEAAAASIMDYILEMEAAAAERRGPDCGAEEASSAPEPTVPLAPAALTVLQAAPELRPGGPAEPRPAGASGGPGPQPAAEPRLRAAAEPWPEAAGEPRPGATAGPRLDAPAEPLPEAPA</sequence>
<dbReference type="EMBL" id="CAUYUJ010014504">
    <property type="protein sequence ID" value="CAK0842069.1"/>
    <property type="molecule type" value="Genomic_DNA"/>
</dbReference>
<keyword evidence="3" id="KW-1185">Reference proteome</keyword>
<feature type="region of interest" description="Disordered" evidence="1">
    <location>
        <begin position="120"/>
        <end position="219"/>
    </location>
</feature>
<feature type="compositionally biased region" description="Low complexity" evidence="1">
    <location>
        <begin position="177"/>
        <end position="206"/>
    </location>
</feature>
<reference evidence="2" key="1">
    <citation type="submission" date="2023-10" db="EMBL/GenBank/DDBJ databases">
        <authorList>
            <person name="Chen Y."/>
            <person name="Shah S."/>
            <person name="Dougan E. K."/>
            <person name="Thang M."/>
            <person name="Chan C."/>
        </authorList>
    </citation>
    <scope>NUCLEOTIDE SEQUENCE [LARGE SCALE GENOMIC DNA]</scope>
</reference>
<accession>A0ABN9TAV7</accession>
<organism evidence="2 3">
    <name type="scientific">Prorocentrum cordatum</name>
    <dbReference type="NCBI Taxonomy" id="2364126"/>
    <lineage>
        <taxon>Eukaryota</taxon>
        <taxon>Sar</taxon>
        <taxon>Alveolata</taxon>
        <taxon>Dinophyceae</taxon>
        <taxon>Prorocentrales</taxon>
        <taxon>Prorocentraceae</taxon>
        <taxon>Prorocentrum</taxon>
    </lineage>
</organism>
<comment type="caution">
    <text evidence="2">The sequence shown here is derived from an EMBL/GenBank/DDBJ whole genome shotgun (WGS) entry which is preliminary data.</text>
</comment>